<dbReference type="Gene3D" id="3.30.160.60">
    <property type="entry name" value="Classic Zinc Finger"/>
    <property type="match status" value="1"/>
</dbReference>
<comment type="similarity">
    <text evidence="8">Belongs to the REI1 family.</text>
</comment>
<dbReference type="GO" id="GO:0005737">
    <property type="term" value="C:cytoplasm"/>
    <property type="evidence" value="ECO:0007669"/>
    <property type="project" value="UniProtKB-SubCell"/>
</dbReference>
<feature type="region of interest" description="Disordered" evidence="9">
    <location>
        <begin position="151"/>
        <end position="204"/>
    </location>
</feature>
<evidence type="ECO:0000256" key="2">
    <source>
        <dbReference type="ARBA" id="ARBA00022490"/>
    </source>
</evidence>
<feature type="compositionally biased region" description="Basic and acidic residues" evidence="9">
    <location>
        <begin position="530"/>
        <end position="546"/>
    </location>
</feature>
<evidence type="ECO:0000256" key="8">
    <source>
        <dbReference type="ARBA" id="ARBA00034126"/>
    </source>
</evidence>
<dbReference type="InterPro" id="IPR013087">
    <property type="entry name" value="Znf_C2H2_type"/>
</dbReference>
<evidence type="ECO:0000313" key="12">
    <source>
        <dbReference type="Proteomes" id="UP000799536"/>
    </source>
</evidence>
<feature type="compositionally biased region" description="Basic and acidic residues" evidence="9">
    <location>
        <begin position="502"/>
        <end position="523"/>
    </location>
</feature>
<feature type="domain" description="C2H2-type" evidence="10">
    <location>
        <begin position="13"/>
        <end position="35"/>
    </location>
</feature>
<dbReference type="PANTHER" id="PTHR13182:SF8">
    <property type="entry name" value="CYTOPLASMIC 60S SUBUNIT BIOGENESIS FACTOR ZNF622"/>
    <property type="match status" value="1"/>
</dbReference>
<dbReference type="AlphaFoldDB" id="A0A9P4MNU2"/>
<gene>
    <name evidence="11" type="ORF">GQ43DRAFT_451643</name>
</gene>
<dbReference type="Pfam" id="PF12171">
    <property type="entry name" value="zf-C2H2_jaz"/>
    <property type="match status" value="1"/>
</dbReference>
<feature type="compositionally biased region" description="Acidic residues" evidence="9">
    <location>
        <begin position="318"/>
        <end position="330"/>
    </location>
</feature>
<dbReference type="GO" id="GO:0003676">
    <property type="term" value="F:nucleic acid binding"/>
    <property type="evidence" value="ECO:0007669"/>
    <property type="project" value="InterPro"/>
</dbReference>
<dbReference type="PROSITE" id="PS00028">
    <property type="entry name" value="ZINC_FINGER_C2H2_1"/>
    <property type="match status" value="2"/>
</dbReference>
<dbReference type="InterPro" id="IPR041661">
    <property type="entry name" value="ZN622/Rei1/Reh1_Znf-C2H2"/>
</dbReference>
<dbReference type="PANTHER" id="PTHR13182">
    <property type="entry name" value="ZINC FINGER PROTEIN 622"/>
    <property type="match status" value="1"/>
</dbReference>
<keyword evidence="12" id="KW-1185">Reference proteome</keyword>
<feature type="region of interest" description="Disordered" evidence="9">
    <location>
        <begin position="462"/>
        <end position="546"/>
    </location>
</feature>
<comment type="caution">
    <text evidence="11">The sequence shown here is derived from an EMBL/GenBank/DDBJ whole genome shotgun (WGS) entry which is preliminary data.</text>
</comment>
<dbReference type="InterPro" id="IPR003604">
    <property type="entry name" value="Matrin/U1-like-C_Znf_C2H2"/>
</dbReference>
<dbReference type="InterPro" id="IPR022755">
    <property type="entry name" value="Znf_C2H2_jaz"/>
</dbReference>
<evidence type="ECO:0000313" key="11">
    <source>
        <dbReference type="EMBL" id="KAF2197511.1"/>
    </source>
</evidence>
<dbReference type="Proteomes" id="UP000799536">
    <property type="component" value="Unassembled WGS sequence"/>
</dbReference>
<keyword evidence="5" id="KW-0677">Repeat</keyword>
<dbReference type="GO" id="GO:0030687">
    <property type="term" value="C:preribosome, large subunit precursor"/>
    <property type="evidence" value="ECO:0007669"/>
    <property type="project" value="TreeGrafter"/>
</dbReference>
<comment type="subcellular location">
    <subcellularLocation>
        <location evidence="1">Cytoplasm</location>
    </subcellularLocation>
</comment>
<dbReference type="GO" id="GO:0008270">
    <property type="term" value="F:zinc ion binding"/>
    <property type="evidence" value="ECO:0007669"/>
    <property type="project" value="UniProtKB-KW"/>
</dbReference>
<proteinExistence type="inferred from homology"/>
<sequence length="546" mass="60893">MAGNVQSTHPFTCNTCQVAFRSSELQRAHMQTDWHRYNLKRRVASLPPLSSEIFTEKVLANKASAAATAAKASFEKSCPVCVKTYYSENAYNNHLNSSKHRVNVAKAARGRPGHLDDAASVMSSAFSMGEPLDPSVDGEAEDEFSEVVNGIKQASLDDTTEPLPRRPSRPHHSGQENRPEHPLSRTVTESTTMDTDTASTTSSAKPKDPLLNCLFCNYLSPTFALNINHMGRYHGMFIPEKDFLDNPEGLIKYLYNKIEEEHKCLYCGKTVHTASGIQTHMRDRGHCMIAFESEEELVEVGQFYDFSSTYADAEEFEAAERELESDDSEATADGGVRLGAPRKSTTTVDGQPVGEEEDGWETDSTVSSVPTDEITSIPIDDHSHRYKTLSKSRHHAHGDPRPHRNVDGFHSHAHATPVAVYHDEYELHLPTGRTAGHRSLNRYYRQNLRNYPGVAERMEAQRTITAGSSNSDDEDGEENRGGRGRQLVSRANGGMGMIGVSDAKKAEIKAVEKRERKRAERARNNYQAGNEKRGNFQKHFRDPLLQ</sequence>
<dbReference type="OrthoDB" id="19329at2759"/>
<keyword evidence="7" id="KW-0862">Zinc</keyword>
<evidence type="ECO:0000256" key="9">
    <source>
        <dbReference type="SAM" id="MobiDB-lite"/>
    </source>
</evidence>
<dbReference type="SMART" id="SM00355">
    <property type="entry name" value="ZnF_C2H2"/>
    <property type="match status" value="4"/>
</dbReference>
<organism evidence="11 12">
    <name type="scientific">Delitschia confertaspora ATCC 74209</name>
    <dbReference type="NCBI Taxonomy" id="1513339"/>
    <lineage>
        <taxon>Eukaryota</taxon>
        <taxon>Fungi</taxon>
        <taxon>Dikarya</taxon>
        <taxon>Ascomycota</taxon>
        <taxon>Pezizomycotina</taxon>
        <taxon>Dothideomycetes</taxon>
        <taxon>Pleosporomycetidae</taxon>
        <taxon>Pleosporales</taxon>
        <taxon>Delitschiaceae</taxon>
        <taxon>Delitschia</taxon>
    </lineage>
</organism>
<keyword evidence="3" id="KW-0690">Ribosome biogenesis</keyword>
<protein>
    <recommendedName>
        <fullName evidence="10">C2H2-type domain-containing protein</fullName>
    </recommendedName>
</protein>
<dbReference type="InterPro" id="IPR036236">
    <property type="entry name" value="Znf_C2H2_sf"/>
</dbReference>
<accession>A0A9P4MNU2</accession>
<reference evidence="11" key="1">
    <citation type="journal article" date="2020" name="Stud. Mycol.">
        <title>101 Dothideomycetes genomes: a test case for predicting lifestyles and emergence of pathogens.</title>
        <authorList>
            <person name="Haridas S."/>
            <person name="Albert R."/>
            <person name="Binder M."/>
            <person name="Bloem J."/>
            <person name="Labutti K."/>
            <person name="Salamov A."/>
            <person name="Andreopoulos B."/>
            <person name="Baker S."/>
            <person name="Barry K."/>
            <person name="Bills G."/>
            <person name="Bluhm B."/>
            <person name="Cannon C."/>
            <person name="Castanera R."/>
            <person name="Culley D."/>
            <person name="Daum C."/>
            <person name="Ezra D."/>
            <person name="Gonzalez J."/>
            <person name="Henrissat B."/>
            <person name="Kuo A."/>
            <person name="Liang C."/>
            <person name="Lipzen A."/>
            <person name="Lutzoni F."/>
            <person name="Magnuson J."/>
            <person name="Mondo S."/>
            <person name="Nolan M."/>
            <person name="Ohm R."/>
            <person name="Pangilinan J."/>
            <person name="Park H.-J."/>
            <person name="Ramirez L."/>
            <person name="Alfaro M."/>
            <person name="Sun H."/>
            <person name="Tritt A."/>
            <person name="Yoshinaga Y."/>
            <person name="Zwiers L.-H."/>
            <person name="Turgeon B."/>
            <person name="Goodwin S."/>
            <person name="Spatafora J."/>
            <person name="Crous P."/>
            <person name="Grigoriev I."/>
        </authorList>
    </citation>
    <scope>NUCLEOTIDE SEQUENCE</scope>
    <source>
        <strain evidence="11">ATCC 74209</strain>
    </source>
</reference>
<dbReference type="InterPro" id="IPR040025">
    <property type="entry name" value="Znf622/Rei1/Reh1"/>
</dbReference>
<evidence type="ECO:0000256" key="6">
    <source>
        <dbReference type="ARBA" id="ARBA00022771"/>
    </source>
</evidence>
<dbReference type="EMBL" id="ML994227">
    <property type="protein sequence ID" value="KAF2197511.1"/>
    <property type="molecule type" value="Genomic_DNA"/>
</dbReference>
<dbReference type="SMART" id="SM00451">
    <property type="entry name" value="ZnF_U1"/>
    <property type="match status" value="2"/>
</dbReference>
<feature type="compositionally biased region" description="Polar residues" evidence="9">
    <location>
        <begin position="362"/>
        <end position="374"/>
    </location>
</feature>
<keyword evidence="6" id="KW-0863">Zinc-finger</keyword>
<evidence type="ECO:0000256" key="5">
    <source>
        <dbReference type="ARBA" id="ARBA00022737"/>
    </source>
</evidence>
<evidence type="ECO:0000256" key="4">
    <source>
        <dbReference type="ARBA" id="ARBA00022723"/>
    </source>
</evidence>
<dbReference type="Pfam" id="PF12756">
    <property type="entry name" value="zf-C2H2_2"/>
    <property type="match status" value="1"/>
</dbReference>
<evidence type="ECO:0000256" key="3">
    <source>
        <dbReference type="ARBA" id="ARBA00022517"/>
    </source>
</evidence>
<feature type="compositionally biased region" description="Low complexity" evidence="9">
    <location>
        <begin position="184"/>
        <end position="203"/>
    </location>
</feature>
<evidence type="ECO:0000256" key="1">
    <source>
        <dbReference type="ARBA" id="ARBA00004496"/>
    </source>
</evidence>
<dbReference type="SUPFAM" id="SSF57667">
    <property type="entry name" value="beta-beta-alpha zinc fingers"/>
    <property type="match status" value="2"/>
</dbReference>
<feature type="compositionally biased region" description="Basic and acidic residues" evidence="9">
    <location>
        <begin position="173"/>
        <end position="183"/>
    </location>
</feature>
<feature type="domain" description="C2H2-type" evidence="10">
    <location>
        <begin position="264"/>
        <end position="286"/>
    </location>
</feature>
<dbReference type="GO" id="GO:0042273">
    <property type="term" value="P:ribosomal large subunit biogenesis"/>
    <property type="evidence" value="ECO:0007669"/>
    <property type="project" value="UniProtKB-ARBA"/>
</dbReference>
<keyword evidence="4" id="KW-0479">Metal-binding</keyword>
<keyword evidence="2" id="KW-0963">Cytoplasm</keyword>
<evidence type="ECO:0000259" key="10">
    <source>
        <dbReference type="PROSITE" id="PS00028"/>
    </source>
</evidence>
<name>A0A9P4MNU2_9PLEO</name>
<evidence type="ECO:0000256" key="7">
    <source>
        <dbReference type="ARBA" id="ARBA00022833"/>
    </source>
</evidence>
<feature type="region of interest" description="Disordered" evidence="9">
    <location>
        <begin position="318"/>
        <end position="376"/>
    </location>
</feature>